<dbReference type="AlphaFoldDB" id="A0A6L9QAT7"/>
<proteinExistence type="predicted"/>
<dbReference type="EMBL" id="JAAGLI010000213">
    <property type="protein sequence ID" value="NEA22609.1"/>
    <property type="molecule type" value="Genomic_DNA"/>
</dbReference>
<dbReference type="RefSeq" id="WP_163054368.1">
    <property type="nucleotide sequence ID" value="NZ_JAAGLI010000213.1"/>
</dbReference>
<evidence type="ECO:0000313" key="1">
    <source>
        <dbReference type="EMBL" id="NEA22609.1"/>
    </source>
</evidence>
<gene>
    <name evidence="1" type="ORF">G3I70_08905</name>
</gene>
<evidence type="ECO:0000313" key="2">
    <source>
        <dbReference type="Proteomes" id="UP000475532"/>
    </source>
</evidence>
<name>A0A6L9QAT7_9ACTN</name>
<organism evidence="1 2">
    <name type="scientific">Actinomadura bangladeshensis</name>
    <dbReference type="NCBI Taxonomy" id="453573"/>
    <lineage>
        <taxon>Bacteria</taxon>
        <taxon>Bacillati</taxon>
        <taxon>Actinomycetota</taxon>
        <taxon>Actinomycetes</taxon>
        <taxon>Streptosporangiales</taxon>
        <taxon>Thermomonosporaceae</taxon>
        <taxon>Actinomadura</taxon>
    </lineage>
</organism>
<protein>
    <submittedName>
        <fullName evidence="1">Uncharacterized protein</fullName>
    </submittedName>
</protein>
<sequence length="168" mass="18597">MTRRQEQDTAAAVARLEAEYPGWVIQYFVEAELPWEARRMPFQLPASGGFTWMNAPTPERLGELIGGALQVEAQILAEEAALSRLRALRERFLAAGFTAELDAGELTVIAPVGDGPRLSDAVTCRPHLDDDGHLWFFNWRGKPIVEADNVTDAVVAIGGELRRVRRDA</sequence>
<comment type="caution">
    <text evidence="1">The sequence shown here is derived from an EMBL/GenBank/DDBJ whole genome shotgun (WGS) entry which is preliminary data.</text>
</comment>
<dbReference type="Proteomes" id="UP000475532">
    <property type="component" value="Unassembled WGS sequence"/>
</dbReference>
<reference evidence="1 2" key="1">
    <citation type="submission" date="2020-01" db="EMBL/GenBank/DDBJ databases">
        <title>Insect and environment-associated Actinomycetes.</title>
        <authorList>
            <person name="Currrie C."/>
            <person name="Chevrette M."/>
            <person name="Carlson C."/>
            <person name="Stubbendieck R."/>
            <person name="Wendt-Pienkowski E."/>
        </authorList>
    </citation>
    <scope>NUCLEOTIDE SEQUENCE [LARGE SCALE GENOMIC DNA]</scope>
    <source>
        <strain evidence="1 2">SID10258</strain>
    </source>
</reference>
<accession>A0A6L9QAT7</accession>